<reference evidence="2 3" key="1">
    <citation type="submission" date="2020-08" db="EMBL/GenBank/DDBJ databases">
        <title>Sequencing the genomes of 1000 actinobacteria strains.</title>
        <authorList>
            <person name="Klenk H.-P."/>
        </authorList>
    </citation>
    <scope>NUCLEOTIDE SEQUENCE [LARGE SCALE GENOMIC DNA]</scope>
    <source>
        <strain evidence="2 3">DSM 45582</strain>
    </source>
</reference>
<dbReference type="RefSeq" id="WP_343071738.1">
    <property type="nucleotide sequence ID" value="NZ_JACHIV010000001.1"/>
</dbReference>
<keyword evidence="3" id="KW-1185">Reference proteome</keyword>
<proteinExistence type="predicted"/>
<gene>
    <name evidence="2" type="ORF">BJ969_005797</name>
</gene>
<dbReference type="EMBL" id="JACHIV010000001">
    <property type="protein sequence ID" value="MBB5072709.1"/>
    <property type="molecule type" value="Genomic_DNA"/>
</dbReference>
<sequence length="78" mass="8429">MTRNLKDFPRSALANWNIEAKHPDAFVLDQVHLDHAAVYAALQRMADSCTNPPRTVGDVLGRLGGDGLVESVAALQAM</sequence>
<dbReference type="AlphaFoldDB" id="A0A840NTW8"/>
<dbReference type="Proteomes" id="UP000580474">
    <property type="component" value="Unassembled WGS sequence"/>
</dbReference>
<feature type="domain" description="VapC50 C-terminal" evidence="1">
    <location>
        <begin position="23"/>
        <end position="76"/>
    </location>
</feature>
<dbReference type="InterPro" id="IPR058652">
    <property type="entry name" value="VapC50_C"/>
</dbReference>
<evidence type="ECO:0000313" key="3">
    <source>
        <dbReference type="Proteomes" id="UP000580474"/>
    </source>
</evidence>
<protein>
    <recommendedName>
        <fullName evidence="1">VapC50 C-terminal domain-containing protein</fullName>
    </recommendedName>
</protein>
<dbReference type="Pfam" id="PF26343">
    <property type="entry name" value="VapC50_C"/>
    <property type="match status" value="1"/>
</dbReference>
<organism evidence="2 3">
    <name type="scientific">Saccharopolyspora gloriosae</name>
    <dbReference type="NCBI Taxonomy" id="455344"/>
    <lineage>
        <taxon>Bacteria</taxon>
        <taxon>Bacillati</taxon>
        <taxon>Actinomycetota</taxon>
        <taxon>Actinomycetes</taxon>
        <taxon>Pseudonocardiales</taxon>
        <taxon>Pseudonocardiaceae</taxon>
        <taxon>Saccharopolyspora</taxon>
    </lineage>
</organism>
<accession>A0A840NTW8</accession>
<comment type="caution">
    <text evidence="2">The sequence shown here is derived from an EMBL/GenBank/DDBJ whole genome shotgun (WGS) entry which is preliminary data.</text>
</comment>
<evidence type="ECO:0000259" key="1">
    <source>
        <dbReference type="Pfam" id="PF26343"/>
    </source>
</evidence>
<evidence type="ECO:0000313" key="2">
    <source>
        <dbReference type="EMBL" id="MBB5072709.1"/>
    </source>
</evidence>
<name>A0A840NTW8_9PSEU</name>